<dbReference type="EMBL" id="BAABAZ010000006">
    <property type="protein sequence ID" value="GAA4284884.1"/>
    <property type="molecule type" value="Genomic_DNA"/>
</dbReference>
<reference evidence="3" key="1">
    <citation type="journal article" date="2019" name="Int. J. Syst. Evol. Microbiol.">
        <title>The Global Catalogue of Microorganisms (GCM) 10K type strain sequencing project: providing services to taxonomists for standard genome sequencing and annotation.</title>
        <authorList>
            <consortium name="The Broad Institute Genomics Platform"/>
            <consortium name="The Broad Institute Genome Sequencing Center for Infectious Disease"/>
            <person name="Wu L."/>
            <person name="Ma J."/>
        </authorList>
    </citation>
    <scope>NUCLEOTIDE SEQUENCE [LARGE SCALE GENOMIC DNA]</scope>
    <source>
        <strain evidence="3">JCM 17458</strain>
    </source>
</reference>
<sequence>MSVSDPGERPIETPGLTGNKNEFDDSPESRAAVDAGMNQQQDAELAEAADGEAEAYQSDPRIFGSPEAAPGVRVDADEAQADDAKNVAESIRDED</sequence>
<feature type="compositionally biased region" description="Basic and acidic residues" evidence="1">
    <location>
        <begin position="1"/>
        <end position="11"/>
    </location>
</feature>
<evidence type="ECO:0000313" key="3">
    <source>
        <dbReference type="Proteomes" id="UP001501586"/>
    </source>
</evidence>
<feature type="compositionally biased region" description="Acidic residues" evidence="1">
    <location>
        <begin position="44"/>
        <end position="53"/>
    </location>
</feature>
<dbReference type="RefSeq" id="WP_236862851.1">
    <property type="nucleotide sequence ID" value="NZ_BAABAZ010000006.1"/>
</dbReference>
<dbReference type="Proteomes" id="UP001501586">
    <property type="component" value="Unassembled WGS sequence"/>
</dbReference>
<comment type="caution">
    <text evidence="2">The sequence shown here is derived from an EMBL/GenBank/DDBJ whole genome shotgun (WGS) entry which is preliminary data.</text>
</comment>
<evidence type="ECO:0000313" key="2">
    <source>
        <dbReference type="EMBL" id="GAA4284884.1"/>
    </source>
</evidence>
<keyword evidence="3" id="KW-1185">Reference proteome</keyword>
<evidence type="ECO:0000256" key="1">
    <source>
        <dbReference type="SAM" id="MobiDB-lite"/>
    </source>
</evidence>
<feature type="region of interest" description="Disordered" evidence="1">
    <location>
        <begin position="1"/>
        <end position="95"/>
    </location>
</feature>
<protein>
    <submittedName>
        <fullName evidence="2">Uncharacterized protein</fullName>
    </submittedName>
</protein>
<gene>
    <name evidence="2" type="ORF">GCM10022261_24150</name>
</gene>
<proteinExistence type="predicted"/>
<accession>A0ABP8ELN6</accession>
<name>A0ABP8ELN6_9MICO</name>
<organism evidence="2 3">
    <name type="scientific">Brevibacterium daeguense</name>
    <dbReference type="NCBI Taxonomy" id="909936"/>
    <lineage>
        <taxon>Bacteria</taxon>
        <taxon>Bacillati</taxon>
        <taxon>Actinomycetota</taxon>
        <taxon>Actinomycetes</taxon>
        <taxon>Micrococcales</taxon>
        <taxon>Brevibacteriaceae</taxon>
        <taxon>Brevibacterium</taxon>
    </lineage>
</organism>